<keyword evidence="2" id="KW-1185">Reference proteome</keyword>
<sequence length="119" mass="12852">MRVPAVRSGCMGCLHRVCVSGSGAPAAARHFHAPRTNAAAHPLDPHSKHPTQAELLDAKRPTNQNEALASIIDGELDYDTDLGAASVNNIDAERRAEMNAKAEKISLETNDDFAKRHFL</sequence>
<reference evidence="1" key="1">
    <citation type="submission" date="2022-07" db="EMBL/GenBank/DDBJ databases">
        <title>Phylogenomic reconstructions and comparative analyses of Kickxellomycotina fungi.</title>
        <authorList>
            <person name="Reynolds N.K."/>
            <person name="Stajich J.E."/>
            <person name="Barry K."/>
            <person name="Grigoriev I.V."/>
            <person name="Crous P."/>
            <person name="Smith M.E."/>
        </authorList>
    </citation>
    <scope>NUCLEOTIDE SEQUENCE</scope>
    <source>
        <strain evidence="1">CBS 109366</strain>
    </source>
</reference>
<proteinExistence type="predicted"/>
<evidence type="ECO:0000313" key="2">
    <source>
        <dbReference type="Proteomes" id="UP001140234"/>
    </source>
</evidence>
<organism evidence="1 2">
    <name type="scientific">Coemansia nantahalensis</name>
    <dbReference type="NCBI Taxonomy" id="2789366"/>
    <lineage>
        <taxon>Eukaryota</taxon>
        <taxon>Fungi</taxon>
        <taxon>Fungi incertae sedis</taxon>
        <taxon>Zoopagomycota</taxon>
        <taxon>Kickxellomycotina</taxon>
        <taxon>Kickxellomycetes</taxon>
        <taxon>Kickxellales</taxon>
        <taxon>Kickxellaceae</taxon>
        <taxon>Coemansia</taxon>
    </lineage>
</organism>
<comment type="caution">
    <text evidence="1">The sequence shown here is derived from an EMBL/GenBank/DDBJ whole genome shotgun (WGS) entry which is preliminary data.</text>
</comment>
<name>A0ACC1JTT4_9FUNG</name>
<gene>
    <name evidence="1" type="ORF">IWQ57_004067</name>
</gene>
<evidence type="ECO:0000313" key="1">
    <source>
        <dbReference type="EMBL" id="KAJ2767161.1"/>
    </source>
</evidence>
<dbReference type="EMBL" id="JANBUJ010001496">
    <property type="protein sequence ID" value="KAJ2767161.1"/>
    <property type="molecule type" value="Genomic_DNA"/>
</dbReference>
<protein>
    <submittedName>
        <fullName evidence="1">Uncharacterized protein</fullName>
    </submittedName>
</protein>
<dbReference type="Proteomes" id="UP001140234">
    <property type="component" value="Unassembled WGS sequence"/>
</dbReference>
<accession>A0ACC1JTT4</accession>